<keyword evidence="3" id="KW-1185">Reference proteome</keyword>
<protein>
    <submittedName>
        <fullName evidence="2">Uncharacterized protein</fullName>
    </submittedName>
</protein>
<feature type="compositionally biased region" description="Basic and acidic residues" evidence="1">
    <location>
        <begin position="1"/>
        <end position="11"/>
    </location>
</feature>
<organism evidence="2 3">
    <name type="scientific">Suillus luteus UH-Slu-Lm8-n1</name>
    <dbReference type="NCBI Taxonomy" id="930992"/>
    <lineage>
        <taxon>Eukaryota</taxon>
        <taxon>Fungi</taxon>
        <taxon>Dikarya</taxon>
        <taxon>Basidiomycota</taxon>
        <taxon>Agaricomycotina</taxon>
        <taxon>Agaricomycetes</taxon>
        <taxon>Agaricomycetidae</taxon>
        <taxon>Boletales</taxon>
        <taxon>Suillineae</taxon>
        <taxon>Suillaceae</taxon>
        <taxon>Suillus</taxon>
    </lineage>
</organism>
<sequence length="58" mass="6553">MLASVSRDKGRAQRSTLNASQEYVTSRRRSHGLHIDKGGRFEIGFGTNNNFEGSRKRD</sequence>
<dbReference type="Proteomes" id="UP000054485">
    <property type="component" value="Unassembled WGS sequence"/>
</dbReference>
<feature type="region of interest" description="Disordered" evidence="1">
    <location>
        <begin position="1"/>
        <end position="58"/>
    </location>
</feature>
<evidence type="ECO:0000313" key="3">
    <source>
        <dbReference type="Proteomes" id="UP000054485"/>
    </source>
</evidence>
<feature type="compositionally biased region" description="Polar residues" evidence="1">
    <location>
        <begin position="13"/>
        <end position="24"/>
    </location>
</feature>
<dbReference type="EMBL" id="KN835477">
    <property type="protein sequence ID" value="KIK37062.1"/>
    <property type="molecule type" value="Genomic_DNA"/>
</dbReference>
<dbReference type="AlphaFoldDB" id="A0A0D0AS49"/>
<dbReference type="InParanoid" id="A0A0D0AS49"/>
<reference evidence="2 3" key="1">
    <citation type="submission" date="2014-04" db="EMBL/GenBank/DDBJ databases">
        <authorList>
            <consortium name="DOE Joint Genome Institute"/>
            <person name="Kuo A."/>
            <person name="Ruytinx J."/>
            <person name="Rineau F."/>
            <person name="Colpaert J."/>
            <person name="Kohler A."/>
            <person name="Nagy L.G."/>
            <person name="Floudas D."/>
            <person name="Copeland A."/>
            <person name="Barry K.W."/>
            <person name="Cichocki N."/>
            <person name="Veneault-Fourrey C."/>
            <person name="LaButti K."/>
            <person name="Lindquist E.A."/>
            <person name="Lipzen A."/>
            <person name="Lundell T."/>
            <person name="Morin E."/>
            <person name="Murat C."/>
            <person name="Sun H."/>
            <person name="Tunlid A."/>
            <person name="Henrissat B."/>
            <person name="Grigoriev I.V."/>
            <person name="Hibbett D.S."/>
            <person name="Martin F."/>
            <person name="Nordberg H.P."/>
            <person name="Cantor M.N."/>
            <person name="Hua S.X."/>
        </authorList>
    </citation>
    <scope>NUCLEOTIDE SEQUENCE [LARGE SCALE GENOMIC DNA]</scope>
    <source>
        <strain evidence="2 3">UH-Slu-Lm8-n1</strain>
    </source>
</reference>
<evidence type="ECO:0000313" key="2">
    <source>
        <dbReference type="EMBL" id="KIK37062.1"/>
    </source>
</evidence>
<accession>A0A0D0AS49</accession>
<proteinExistence type="predicted"/>
<reference evidence="3" key="2">
    <citation type="submission" date="2015-01" db="EMBL/GenBank/DDBJ databases">
        <title>Evolutionary Origins and Diversification of the Mycorrhizal Mutualists.</title>
        <authorList>
            <consortium name="DOE Joint Genome Institute"/>
            <consortium name="Mycorrhizal Genomics Consortium"/>
            <person name="Kohler A."/>
            <person name="Kuo A."/>
            <person name="Nagy L.G."/>
            <person name="Floudas D."/>
            <person name="Copeland A."/>
            <person name="Barry K.W."/>
            <person name="Cichocki N."/>
            <person name="Veneault-Fourrey C."/>
            <person name="LaButti K."/>
            <person name="Lindquist E.A."/>
            <person name="Lipzen A."/>
            <person name="Lundell T."/>
            <person name="Morin E."/>
            <person name="Murat C."/>
            <person name="Riley R."/>
            <person name="Ohm R."/>
            <person name="Sun H."/>
            <person name="Tunlid A."/>
            <person name="Henrissat B."/>
            <person name="Grigoriev I.V."/>
            <person name="Hibbett D.S."/>
            <person name="Martin F."/>
        </authorList>
    </citation>
    <scope>NUCLEOTIDE SEQUENCE [LARGE SCALE GENOMIC DNA]</scope>
    <source>
        <strain evidence="3">UH-Slu-Lm8-n1</strain>
    </source>
</reference>
<evidence type="ECO:0000256" key="1">
    <source>
        <dbReference type="SAM" id="MobiDB-lite"/>
    </source>
</evidence>
<name>A0A0D0AS49_9AGAM</name>
<gene>
    <name evidence="2" type="ORF">CY34DRAFT_810708</name>
</gene>
<dbReference type="HOGENOM" id="CLU_2980657_0_0_1"/>